<dbReference type="InterPro" id="IPR029030">
    <property type="entry name" value="Caspase-like_dom_sf"/>
</dbReference>
<dbReference type="Proteomes" id="UP000757435">
    <property type="component" value="Unassembled WGS sequence"/>
</dbReference>
<comment type="caution">
    <text evidence="3">The sequence shown here is derived from an EMBL/GenBank/DDBJ whole genome shotgun (WGS) entry which is preliminary data.</text>
</comment>
<evidence type="ECO:0000313" key="4">
    <source>
        <dbReference type="Proteomes" id="UP000757435"/>
    </source>
</evidence>
<dbReference type="InterPro" id="IPR042095">
    <property type="entry name" value="SUMF_sf"/>
</dbReference>
<protein>
    <submittedName>
        <fullName evidence="3">SUMF1/EgtB/PvdO family nonheme iron enzyme</fullName>
    </submittedName>
</protein>
<dbReference type="PANTHER" id="PTHR23150">
    <property type="entry name" value="SULFATASE MODIFYING FACTOR 1, 2"/>
    <property type="match status" value="1"/>
</dbReference>
<dbReference type="InterPro" id="IPR016187">
    <property type="entry name" value="CTDL_fold"/>
</dbReference>
<dbReference type="PANTHER" id="PTHR23150:SF19">
    <property type="entry name" value="FORMYLGLYCINE-GENERATING ENZYME"/>
    <property type="match status" value="1"/>
</dbReference>
<sequence length="694" mass="78659">MGKNWAITIGINGYRNLQRLSYAQRDAEAMRDYFRNEVQFEQVYHFSDDSPPIAQDYGEDIDSTPTYTTLSRFLHVRFEQPFLKAGDNLWFFFAGHGVRDEGRDYLMPIDAYLQDIQRSALSLYYITERLRRCGADNVVMLLDACRSEGRRDGLGIGTEVLGTEIQQGVITLFSCSPRQVSYEIDQLQQGAFTHTLLEALRIQGEGNCATVERLYQRLRDRLPQINQHFDKPVQVPYAVVEPASKYHLILLPRFATLRDAETLKLDAFRAEGTGDFELAEGFWIRVLMVSPADQDALDGIRRIDRLRHNPAPPTPPTRPFGGARSVSSGRFFLLISRLFSVPRVSTLRLSLPLSRRRLLQIASFSGAGLGTAFLGQALFRPTLESQTAKPLPSTSSASTNLKLEPFEFAMVTVDAIGQQNKPEQKQAQVFKEDLGSGVVLDMMMIPNGTFQMGSPETELERLGRERPQHSVAIQSFLMGKFQVTQAQWKAFAGLPKVKLDLKPDPSTFKGSDRPVENISWDDAVEFCDRLSKKTGRQYRLPSEAEWEYACRAETKTPFHFGETVTTDLANYRGRDWKSQGKTDAGNYSQGTKGVFREATTSVGSFKVANAFGLYDMHGNVWEWCADHWHENYQGAPTDGKAWLSEKNNQFRLIRGGSWFNNPRDCRSAYRNYFNPDVRLINIGFRVVCVLSRTL</sequence>
<dbReference type="Pfam" id="PF03781">
    <property type="entry name" value="FGE-sulfatase"/>
    <property type="match status" value="1"/>
</dbReference>
<dbReference type="Pfam" id="PF00656">
    <property type="entry name" value="Peptidase_C14"/>
    <property type="match status" value="1"/>
</dbReference>
<dbReference type="GO" id="GO:0006508">
    <property type="term" value="P:proteolysis"/>
    <property type="evidence" value="ECO:0007669"/>
    <property type="project" value="InterPro"/>
</dbReference>
<reference evidence="3" key="2">
    <citation type="journal article" date="2022" name="Microbiol. Resour. Announc.">
        <title>Metagenome Sequencing to Explore Phylogenomics of Terrestrial Cyanobacteria.</title>
        <authorList>
            <person name="Ward R.D."/>
            <person name="Stajich J.E."/>
            <person name="Johansen J.R."/>
            <person name="Huntemann M."/>
            <person name="Clum A."/>
            <person name="Foster B."/>
            <person name="Foster B."/>
            <person name="Roux S."/>
            <person name="Palaniappan K."/>
            <person name="Varghese N."/>
            <person name="Mukherjee S."/>
            <person name="Reddy T.B.K."/>
            <person name="Daum C."/>
            <person name="Copeland A."/>
            <person name="Chen I.A."/>
            <person name="Ivanova N.N."/>
            <person name="Kyrpides N.C."/>
            <person name="Shapiro N."/>
            <person name="Eloe-Fadrosh E.A."/>
            <person name="Pietrasiak N."/>
        </authorList>
    </citation>
    <scope>NUCLEOTIDE SEQUENCE</scope>
    <source>
        <strain evidence="3">UHER 2000/2452</strain>
    </source>
</reference>
<accession>A0A951QDE5</accession>
<reference evidence="3" key="1">
    <citation type="submission" date="2021-05" db="EMBL/GenBank/DDBJ databases">
        <authorList>
            <person name="Pietrasiak N."/>
            <person name="Ward R."/>
            <person name="Stajich J.E."/>
            <person name="Kurbessoian T."/>
        </authorList>
    </citation>
    <scope>NUCLEOTIDE SEQUENCE</scope>
    <source>
        <strain evidence="3">UHER 2000/2452</strain>
    </source>
</reference>
<evidence type="ECO:0000313" key="3">
    <source>
        <dbReference type="EMBL" id="MBW4660445.1"/>
    </source>
</evidence>
<evidence type="ECO:0000259" key="1">
    <source>
        <dbReference type="Pfam" id="PF00656"/>
    </source>
</evidence>
<dbReference type="GO" id="GO:0004197">
    <property type="term" value="F:cysteine-type endopeptidase activity"/>
    <property type="evidence" value="ECO:0007669"/>
    <property type="project" value="InterPro"/>
</dbReference>
<dbReference type="InterPro" id="IPR005532">
    <property type="entry name" value="SUMF_dom"/>
</dbReference>
<dbReference type="AlphaFoldDB" id="A0A951QDE5"/>
<evidence type="ECO:0000259" key="2">
    <source>
        <dbReference type="Pfam" id="PF03781"/>
    </source>
</evidence>
<dbReference type="SUPFAM" id="SSF52129">
    <property type="entry name" value="Caspase-like"/>
    <property type="match status" value="1"/>
</dbReference>
<dbReference type="InterPro" id="IPR011600">
    <property type="entry name" value="Pept_C14_caspase"/>
</dbReference>
<organism evidence="3 4">
    <name type="scientific">Drouetiella hepatica Uher 2000/2452</name>
    <dbReference type="NCBI Taxonomy" id="904376"/>
    <lineage>
        <taxon>Bacteria</taxon>
        <taxon>Bacillati</taxon>
        <taxon>Cyanobacteriota</taxon>
        <taxon>Cyanophyceae</taxon>
        <taxon>Oculatellales</taxon>
        <taxon>Oculatellaceae</taxon>
        <taxon>Drouetiella</taxon>
    </lineage>
</organism>
<feature type="domain" description="Peptidase C14 caspase" evidence="1">
    <location>
        <begin position="4"/>
        <end position="226"/>
    </location>
</feature>
<proteinExistence type="predicted"/>
<name>A0A951QDE5_9CYAN</name>
<feature type="domain" description="Sulfatase-modifying factor enzyme-like" evidence="2">
    <location>
        <begin position="441"/>
        <end position="687"/>
    </location>
</feature>
<dbReference type="Gene3D" id="3.40.50.1460">
    <property type="match status" value="1"/>
</dbReference>
<dbReference type="EMBL" id="JAHHHD010000021">
    <property type="protein sequence ID" value="MBW4660445.1"/>
    <property type="molecule type" value="Genomic_DNA"/>
</dbReference>
<dbReference type="GO" id="GO:0120147">
    <property type="term" value="F:formylglycine-generating oxidase activity"/>
    <property type="evidence" value="ECO:0007669"/>
    <property type="project" value="TreeGrafter"/>
</dbReference>
<dbReference type="Gene3D" id="3.90.1580.10">
    <property type="entry name" value="paralog of FGE (formylglycine-generating enzyme)"/>
    <property type="match status" value="1"/>
</dbReference>
<gene>
    <name evidence="3" type="ORF">KME15_17365</name>
</gene>
<dbReference type="SUPFAM" id="SSF56436">
    <property type="entry name" value="C-type lectin-like"/>
    <property type="match status" value="1"/>
</dbReference>
<dbReference type="InterPro" id="IPR051043">
    <property type="entry name" value="Sulfatase_Mod_Factor_Kinase"/>
</dbReference>